<proteinExistence type="predicted"/>
<dbReference type="Proteomes" id="UP000664578">
    <property type="component" value="Unassembled WGS sequence"/>
</dbReference>
<accession>A0A8I1SPJ7</accession>
<sequence>MQQRASVLCNWRDSKVGKQLSFMLPEIDREKTKEAVEAVFEKYRFYLLTVSDEQLPKLTSSYSLAVSKPTKEFHSSTEDIAIRNVDFERERDEYIEKVRKAVNRLAFKEREIVIKRYLQDEEVFDYEVYNEIGYSESRYYRYKVRIFYKLAFIMRIEVYKEK</sequence>
<name>A0A8I1SPJ7_9BACI</name>
<evidence type="ECO:0000256" key="1">
    <source>
        <dbReference type="SAM" id="Coils"/>
    </source>
</evidence>
<reference evidence="2" key="1">
    <citation type="submission" date="2020-12" db="EMBL/GenBank/DDBJ databases">
        <title>PHA producing bacteria isolated from mangrove.</title>
        <authorList>
            <person name="Zheng W."/>
            <person name="Yu S."/>
            <person name="Huang Y."/>
        </authorList>
    </citation>
    <scope>NUCLEOTIDE SEQUENCE</scope>
    <source>
        <strain evidence="2">GN22-4</strain>
    </source>
</reference>
<evidence type="ECO:0000313" key="2">
    <source>
        <dbReference type="EMBL" id="MBN8253594.1"/>
    </source>
</evidence>
<protein>
    <submittedName>
        <fullName evidence="2">ArpU family transcriptional regulator</fullName>
    </submittedName>
</protein>
<organism evidence="2 3">
    <name type="scientific">Priestia flexa</name>
    <dbReference type="NCBI Taxonomy" id="86664"/>
    <lineage>
        <taxon>Bacteria</taxon>
        <taxon>Bacillati</taxon>
        <taxon>Bacillota</taxon>
        <taxon>Bacilli</taxon>
        <taxon>Bacillales</taxon>
        <taxon>Bacillaceae</taxon>
        <taxon>Priestia</taxon>
    </lineage>
</organism>
<dbReference type="EMBL" id="JAEMWV010000011">
    <property type="protein sequence ID" value="MBN8253594.1"/>
    <property type="molecule type" value="Genomic_DNA"/>
</dbReference>
<gene>
    <name evidence="2" type="ORF">JF537_18750</name>
</gene>
<keyword evidence="1" id="KW-0175">Coiled coil</keyword>
<dbReference type="InterPro" id="IPR006524">
    <property type="entry name" value="ArpU-like"/>
</dbReference>
<dbReference type="NCBIfam" id="TIGR01637">
    <property type="entry name" value="phage_arpU"/>
    <property type="match status" value="1"/>
</dbReference>
<evidence type="ECO:0000313" key="3">
    <source>
        <dbReference type="Proteomes" id="UP000664578"/>
    </source>
</evidence>
<dbReference type="AlphaFoldDB" id="A0A8I1SPJ7"/>
<feature type="coiled-coil region" evidence="1">
    <location>
        <begin position="84"/>
        <end position="111"/>
    </location>
</feature>
<comment type="caution">
    <text evidence="2">The sequence shown here is derived from an EMBL/GenBank/DDBJ whole genome shotgun (WGS) entry which is preliminary data.</text>
</comment>